<accession>A0AA41XIG3</accession>
<dbReference type="AlphaFoldDB" id="A0AA41XIG3"/>
<comment type="caution">
    <text evidence="1">The sequence shown here is derived from an EMBL/GenBank/DDBJ whole genome shotgun (WGS) entry which is preliminary data.</text>
</comment>
<organism evidence="1 2">
    <name type="scientific">Herbiconiux oxytropis</name>
    <dbReference type="NCBI Taxonomy" id="2970915"/>
    <lineage>
        <taxon>Bacteria</taxon>
        <taxon>Bacillati</taxon>
        <taxon>Actinomycetota</taxon>
        <taxon>Actinomycetes</taxon>
        <taxon>Micrococcales</taxon>
        <taxon>Microbacteriaceae</taxon>
        <taxon>Herbiconiux</taxon>
    </lineage>
</organism>
<gene>
    <name evidence="1" type="ORF">N1028_13900</name>
</gene>
<proteinExistence type="predicted"/>
<evidence type="ECO:0000313" key="1">
    <source>
        <dbReference type="EMBL" id="MCS5726990.1"/>
    </source>
</evidence>
<name>A0AA41XIG3_9MICO</name>
<protein>
    <submittedName>
        <fullName evidence="1">Uncharacterized protein</fullName>
    </submittedName>
</protein>
<reference evidence="1" key="1">
    <citation type="submission" date="2022-08" db="EMBL/GenBank/DDBJ databases">
        <authorList>
            <person name="Deng Y."/>
            <person name="Han X.-F."/>
            <person name="Zhang Y.-Q."/>
        </authorList>
    </citation>
    <scope>NUCLEOTIDE SEQUENCE</scope>
    <source>
        <strain evidence="1">CPCC 203407</strain>
    </source>
</reference>
<dbReference type="RefSeq" id="WP_259529948.1">
    <property type="nucleotide sequence ID" value="NZ_JANLCK010000007.1"/>
</dbReference>
<keyword evidence="2" id="KW-1185">Reference proteome</keyword>
<dbReference type="EMBL" id="JANLCK010000007">
    <property type="protein sequence ID" value="MCS5726990.1"/>
    <property type="molecule type" value="Genomic_DNA"/>
</dbReference>
<dbReference type="Proteomes" id="UP001165587">
    <property type="component" value="Unassembled WGS sequence"/>
</dbReference>
<sequence length="116" mass="12624">MDQVKWWADFVSGELEGTATVEYEALSSPEDGSVPARVTITPHRAGAMSLRVSAGGGDVSPVDLHPESKRLHSVASWLPYAESHEPSSLFRRSPDYDQLPSAAFVISAFPSWKARP</sequence>
<evidence type="ECO:0000313" key="2">
    <source>
        <dbReference type="Proteomes" id="UP001165587"/>
    </source>
</evidence>